<accession>A0A0F9N4S3</accession>
<evidence type="ECO:0000256" key="1">
    <source>
        <dbReference type="SAM" id="MobiDB-lite"/>
    </source>
</evidence>
<evidence type="ECO:0000313" key="2">
    <source>
        <dbReference type="EMBL" id="KKN06777.1"/>
    </source>
</evidence>
<protein>
    <submittedName>
        <fullName evidence="2">Uncharacterized protein</fullName>
    </submittedName>
</protein>
<dbReference type="EMBL" id="LAZR01004646">
    <property type="protein sequence ID" value="KKN06777.1"/>
    <property type="molecule type" value="Genomic_DNA"/>
</dbReference>
<name>A0A0F9N4S3_9ZZZZ</name>
<sequence>MSEFIYVKLIKKWGGFKVGDIVRFGTSKGEGRIAKGEGIKVEKQVAVNEPKRARGRPKSETATMKPKSETAEVTPTIEAKKFIKAKKVVKDKNKDVKVTVKKGD</sequence>
<dbReference type="AlphaFoldDB" id="A0A0F9N4S3"/>
<feature type="region of interest" description="Disordered" evidence="1">
    <location>
        <begin position="49"/>
        <end position="71"/>
    </location>
</feature>
<comment type="caution">
    <text evidence="2">The sequence shown here is derived from an EMBL/GenBank/DDBJ whole genome shotgun (WGS) entry which is preliminary data.</text>
</comment>
<organism evidence="2">
    <name type="scientific">marine sediment metagenome</name>
    <dbReference type="NCBI Taxonomy" id="412755"/>
    <lineage>
        <taxon>unclassified sequences</taxon>
        <taxon>metagenomes</taxon>
        <taxon>ecological metagenomes</taxon>
    </lineage>
</organism>
<proteinExistence type="predicted"/>
<reference evidence="2" key="1">
    <citation type="journal article" date="2015" name="Nature">
        <title>Complex archaea that bridge the gap between prokaryotes and eukaryotes.</title>
        <authorList>
            <person name="Spang A."/>
            <person name="Saw J.H."/>
            <person name="Jorgensen S.L."/>
            <person name="Zaremba-Niedzwiedzka K."/>
            <person name="Martijn J."/>
            <person name="Lind A.E."/>
            <person name="van Eijk R."/>
            <person name="Schleper C."/>
            <person name="Guy L."/>
            <person name="Ettema T.J."/>
        </authorList>
    </citation>
    <scope>NUCLEOTIDE SEQUENCE</scope>
</reference>
<gene>
    <name evidence="2" type="ORF">LCGC14_1073830</name>
</gene>